<sequence length="75" mass="8324">MAKKYRKLSNDNRDPKAFYHSGYRLMPKQCTDISSILIIGAGPIVIGHACEFEHSGTQARKALREEGYLILGSGL</sequence>
<dbReference type="InterPro" id="IPR058047">
    <property type="entry name" value="CPSase_preATP-grasp"/>
</dbReference>
<comment type="caution">
    <text evidence="2">The sequence shown here is derived from an EMBL/GenBank/DDBJ whole genome shotgun (WGS) entry which is preliminary data.</text>
</comment>
<keyword evidence="3" id="KW-1185">Reference proteome</keyword>
<dbReference type="SUPFAM" id="SSF52440">
    <property type="entry name" value="PreATP-grasp domain"/>
    <property type="match status" value="1"/>
</dbReference>
<accession>A0ABX0TNZ3</accession>
<dbReference type="RefSeq" id="WP_167071518.1">
    <property type="nucleotide sequence ID" value="NZ_JAAOZC010000001.1"/>
</dbReference>
<dbReference type="InterPro" id="IPR016185">
    <property type="entry name" value="PreATP-grasp_dom_sf"/>
</dbReference>
<dbReference type="EMBL" id="JAAOZC010000001">
    <property type="protein sequence ID" value="NIJ06828.1"/>
    <property type="molecule type" value="Genomic_DNA"/>
</dbReference>
<organism evidence="2 3">
    <name type="scientific">Sphingomonas vulcanisoli</name>
    <dbReference type="NCBI Taxonomy" id="1658060"/>
    <lineage>
        <taxon>Bacteria</taxon>
        <taxon>Pseudomonadati</taxon>
        <taxon>Pseudomonadota</taxon>
        <taxon>Alphaproteobacteria</taxon>
        <taxon>Sphingomonadales</taxon>
        <taxon>Sphingomonadaceae</taxon>
        <taxon>Sphingomonas</taxon>
    </lineage>
</organism>
<name>A0ABX0TNZ3_9SPHN</name>
<reference evidence="2 3" key="1">
    <citation type="submission" date="2020-03" db="EMBL/GenBank/DDBJ databases">
        <title>Genomic Encyclopedia of Type Strains, Phase III (KMG-III): the genomes of soil and plant-associated and newly described type strains.</title>
        <authorList>
            <person name="Whitman W."/>
        </authorList>
    </citation>
    <scope>NUCLEOTIDE SEQUENCE [LARGE SCALE GENOMIC DNA]</scope>
    <source>
        <strain evidence="2 3">CECT 8804</strain>
    </source>
</reference>
<dbReference type="Gene3D" id="3.40.50.20">
    <property type="match status" value="1"/>
</dbReference>
<proteinExistence type="predicted"/>
<dbReference type="Proteomes" id="UP000727456">
    <property type="component" value="Unassembled WGS sequence"/>
</dbReference>
<dbReference type="Pfam" id="PF25596">
    <property type="entry name" value="CPSase_L_D1"/>
    <property type="match status" value="1"/>
</dbReference>
<protein>
    <recommendedName>
        <fullName evidence="1">Carbamoyl phosphate synthase preATP-grasp domain-containing protein</fullName>
    </recommendedName>
</protein>
<evidence type="ECO:0000313" key="2">
    <source>
        <dbReference type="EMBL" id="NIJ06828.1"/>
    </source>
</evidence>
<gene>
    <name evidence="2" type="ORF">FHS31_000410</name>
</gene>
<evidence type="ECO:0000259" key="1">
    <source>
        <dbReference type="Pfam" id="PF25596"/>
    </source>
</evidence>
<evidence type="ECO:0000313" key="3">
    <source>
        <dbReference type="Proteomes" id="UP000727456"/>
    </source>
</evidence>
<feature type="domain" description="Carbamoyl phosphate synthase preATP-grasp" evidence="1">
    <location>
        <begin position="33"/>
        <end position="68"/>
    </location>
</feature>